<dbReference type="InterPro" id="IPR033304">
    <property type="entry name" value="DLEC1"/>
</dbReference>
<keyword evidence="3" id="KW-1185">Reference proteome</keyword>
<organism evidence="2 3">
    <name type="scientific">Anaeromyces robustus</name>
    <dbReference type="NCBI Taxonomy" id="1754192"/>
    <lineage>
        <taxon>Eukaryota</taxon>
        <taxon>Fungi</taxon>
        <taxon>Fungi incertae sedis</taxon>
        <taxon>Chytridiomycota</taxon>
        <taxon>Chytridiomycota incertae sedis</taxon>
        <taxon>Neocallimastigomycetes</taxon>
        <taxon>Neocallimastigales</taxon>
        <taxon>Neocallimastigaceae</taxon>
        <taxon>Anaeromyces</taxon>
    </lineage>
</organism>
<protein>
    <recommendedName>
        <fullName evidence="4">MSP domain-containing protein</fullName>
    </recommendedName>
</protein>
<proteinExistence type="predicted"/>
<comment type="caution">
    <text evidence="2">The sequence shown here is derived from an EMBL/GenBank/DDBJ whole genome shotgun (WGS) entry which is preliminary data.</text>
</comment>
<dbReference type="STRING" id="1754192.A0A1Y1WRJ2"/>
<dbReference type="PANTHER" id="PTHR46348:SF1">
    <property type="entry name" value="DELETED IN LUNG AND ESOPHAGEAL CANCER PROTEIN 1"/>
    <property type="match status" value="1"/>
</dbReference>
<dbReference type="Proteomes" id="UP000193944">
    <property type="component" value="Unassembled WGS sequence"/>
</dbReference>
<reference evidence="2 3" key="1">
    <citation type="submission" date="2016-08" db="EMBL/GenBank/DDBJ databases">
        <title>A Parts List for Fungal Cellulosomes Revealed by Comparative Genomics.</title>
        <authorList>
            <consortium name="DOE Joint Genome Institute"/>
            <person name="Haitjema C.H."/>
            <person name="Gilmore S.P."/>
            <person name="Henske J.K."/>
            <person name="Solomon K.V."/>
            <person name="De Groot R."/>
            <person name="Kuo A."/>
            <person name="Mondo S.J."/>
            <person name="Salamov A.A."/>
            <person name="Labutti K."/>
            <person name="Zhao Z."/>
            <person name="Chiniquy J."/>
            <person name="Barry K."/>
            <person name="Brewer H.M."/>
            <person name="Purvine S.O."/>
            <person name="Wright A.T."/>
            <person name="Boxma B."/>
            <person name="Van Alen T."/>
            <person name="Hackstein J.H."/>
            <person name="Baker S.E."/>
            <person name="Grigoriev I.V."/>
            <person name="O'Malley M.A."/>
        </authorList>
    </citation>
    <scope>NUCLEOTIDE SEQUENCE [LARGE SCALE GENOMIC DNA]</scope>
    <source>
        <strain evidence="2 3">S4</strain>
    </source>
</reference>
<keyword evidence="1" id="KW-0175">Coiled coil</keyword>
<evidence type="ECO:0000256" key="1">
    <source>
        <dbReference type="SAM" id="Coils"/>
    </source>
</evidence>
<evidence type="ECO:0000313" key="3">
    <source>
        <dbReference type="Proteomes" id="UP000193944"/>
    </source>
</evidence>
<dbReference type="GO" id="GO:0005929">
    <property type="term" value="C:cilium"/>
    <property type="evidence" value="ECO:0007669"/>
    <property type="project" value="TreeGrafter"/>
</dbReference>
<reference evidence="2 3" key="2">
    <citation type="submission" date="2016-08" db="EMBL/GenBank/DDBJ databases">
        <title>Pervasive Adenine N6-methylation of Active Genes in Fungi.</title>
        <authorList>
            <consortium name="DOE Joint Genome Institute"/>
            <person name="Mondo S.J."/>
            <person name="Dannebaum R.O."/>
            <person name="Kuo R.C."/>
            <person name="Labutti K."/>
            <person name="Haridas S."/>
            <person name="Kuo A."/>
            <person name="Salamov A."/>
            <person name="Ahrendt S.R."/>
            <person name="Lipzen A."/>
            <person name="Sullivan W."/>
            <person name="Andreopoulos W.B."/>
            <person name="Clum A."/>
            <person name="Lindquist E."/>
            <person name="Daum C."/>
            <person name="Ramamoorthy G.K."/>
            <person name="Gryganskyi A."/>
            <person name="Culley D."/>
            <person name="Magnuson J.K."/>
            <person name="James T.Y."/>
            <person name="O'Malley M.A."/>
            <person name="Stajich J.E."/>
            <person name="Spatafora J.W."/>
            <person name="Visel A."/>
            <person name="Grigoriev I.V."/>
        </authorList>
    </citation>
    <scope>NUCLEOTIDE SEQUENCE [LARGE SCALE GENOMIC DNA]</scope>
    <source>
        <strain evidence="2 3">S4</strain>
    </source>
</reference>
<dbReference type="InterPro" id="IPR013783">
    <property type="entry name" value="Ig-like_fold"/>
</dbReference>
<name>A0A1Y1WRJ2_9FUNG</name>
<dbReference type="Gene3D" id="2.60.40.10">
    <property type="entry name" value="Immunoglobulins"/>
    <property type="match status" value="3"/>
</dbReference>
<sequence>MENIIQEDHNKIVNDFNKINNNCSSENNINIEEQFKKSHKSLNINSIKNNNKQNEIKKKKKKEKEELDKLISERTKNYVKTVNTEYKNKLKKYYGTIDENNNIINYKKCRNIDLYDNIDYYKKEKILKFWEKRRIFKLVNEIIQELIDYVVHAHYYDKTFDEFNISYNDSLYSHWDVKKNLNVLEDNLIHLHDNFKTHIWVENNKEKESNPPTLNNSQELNKYNSTNELASYNKSKHKNRVLSNTNIFKQISLYSKYDGNALSLYNSSKICINKIENEYENKINNISLIFNNKLKEITDINDFISSSWDLIKKCNIQNTLKIINYYGPLYHKLSWPTEYIIPEFHIDIQKNKNLIYWSNDQIKNMIYSNISNSENKLITNNILKNYESTYESEQISSCNTERNIYFKKNKIKQFLVPKKYLIKNKNTNDICIKNNLKSNNKLTLSCTLPSTSSILNKKGIIAIPSKIYFDNFSPYKTYSSILIIKNTTYEAQRIQVTIESEENSKYFRIYKVFSPGNNGLISPGLSVHYKIIFNPVSLKACYATVNVTSSYGDKLIINILAKIKEPNIDIPSFINCNPCLINSSSKTEVIIKNNGGKGKFIIIDSEDKRSCEELHDVKLNHNYSDYVYNKGSFTIIPGYARISSDERIILKIYFKPKYNLSFKKENKILNYIEELKVCLAWDNCEKQEVTIKGSAQEPCITIENNNNNQVIEKKSYIDINTNREIIYSNVIQFETCNINSCIVKKIILKNITDVNIPIKWNVIDTPINFMNTNNYVNIEDEIQNSNPDLLIKHSKSLCDEKIKPNINFDENIITTNYNIGKKVLKIYPKEITFKPNEEIEFNFSFEPKDCKHYDIIAQLLYNDNKLAFIENNINDNELINIRCIGKSEPVKVEIVPAIINIPGKLNVDEKYIKEIEVFNKSKTLISYKSLLINNSPEIILLQLNESEGVIQPESSVKLYLTVIGNFPGKFQGNIIMYFNNQKFNKTNIFINGEIFYKAGTFIFDKKIIDFGIIQLGSCAKESLYFTNNSNNRINWKINLYAKNKEKCDFLVLFEPKNGYLESKKSAKIDMIFIPLWYQLFRGEIICELINDKCEYLEDLIQENEFILSPQKNYSHSIRIVANVLTPKVILQNNNKSENYVCYLNIKKELFITLKNVTLLPTHYKILPVSNENIDINFTKNEGIINGNEEINIKFYVKGKKIGKFDDIIIKTLIDGMVENDGNINLNLSLDIKGLDIDIEIYNSYEDFKNKQINKNNCLNYGNNCKLFKTYTKILRIINTFQVESKFDISLNKYNINYDTINNDKNENNSKKLILRQKNNKIYFYSNNGQQYIKEKLYKKENIDTLNKIIFDKQGAGFKVSPRSGILKPYDVVDIEITAYNNISGIYDDILTINISNGIEKSIPIKMEVKGTPLSYINLQSSKNNYYDIKDLFFSTCLVSSNIDFNENNCIDIPNGHNSVTKTICILNESPKDITLSWEMLINKTELTNYKEYKSIIGSNSELINMSLQLLKKITTVSPEVLEVKQILEKDLDKNIDQNIPVLSVNSLYDCNQTSFAISNNKIINETEENNNNDDLTEQNTEENNISLLSKDISILTLDYKGDNSINIIKDNNINDNEVEINLSKKKLNEEMNEFAQSYKYNEYKIFSIEPKTITIKSKEQKSFKINMKSSSEGIYDGLLYSKLIYNTTESENKTDNSKIHEDIRDIINNESITKLHLFGIITLPRIKFENNLDYYCINLKYDNINIVKTFSIVNPSENIYIFKMIPSNNNIILSYTNKFYIEEVLNNTLYTEKNNKSRVINDDTIIQLKAYESKLITIKLDKNLSLDTYNSFKDMDLKIKVEFINGVYQVIPIYLQ</sequence>
<feature type="coiled-coil region" evidence="1">
    <location>
        <begin position="44"/>
        <end position="73"/>
    </location>
</feature>
<accession>A0A1Y1WRJ2</accession>
<evidence type="ECO:0000313" key="2">
    <source>
        <dbReference type="EMBL" id="ORX75898.1"/>
    </source>
</evidence>
<dbReference type="PANTHER" id="PTHR46348">
    <property type="entry name" value="DELETED IN LUNG AND ESOPHAGEAL CANCER PROTEIN 1"/>
    <property type="match status" value="1"/>
</dbReference>
<dbReference type="GO" id="GO:0005737">
    <property type="term" value="C:cytoplasm"/>
    <property type="evidence" value="ECO:0007669"/>
    <property type="project" value="TreeGrafter"/>
</dbReference>
<evidence type="ECO:0008006" key="4">
    <source>
        <dbReference type="Google" id="ProtNLM"/>
    </source>
</evidence>
<dbReference type="GO" id="GO:0015631">
    <property type="term" value="F:tubulin binding"/>
    <property type="evidence" value="ECO:0007669"/>
    <property type="project" value="TreeGrafter"/>
</dbReference>
<dbReference type="OrthoDB" id="2115465at2759"/>
<gene>
    <name evidence="2" type="ORF">BCR32DRAFT_249181</name>
</gene>
<dbReference type="EMBL" id="MCFG01000330">
    <property type="protein sequence ID" value="ORX75898.1"/>
    <property type="molecule type" value="Genomic_DNA"/>
</dbReference>